<dbReference type="AlphaFoldDB" id="A0A919SWV2"/>
<sequence>MLKRVFAKPVTWLAVLVLGAGAAVGLYWFQPWRLFTDTTVNETLSTVAVAPSAAAGPSSAAEPSLAPSSAAPPAAEPAGPVVVRTGSFITHEHATAGTARLVRNPDGSHQVELVDLDTSDGPDLRVWLTDQEVREGSAGWRVFDDGKWTELGRLKGNRGDQVYPVPGKIDPDDYSSISIWCKRFAVSFGAAALR</sequence>
<keyword evidence="2" id="KW-0472">Membrane</keyword>
<accession>A0A919SWV2</accession>
<gene>
    <name evidence="4" type="ORF">Aau02nite_81190</name>
</gene>
<organism evidence="4 5">
    <name type="scientific">Actinoplanes auranticolor</name>
    <dbReference type="NCBI Taxonomy" id="47988"/>
    <lineage>
        <taxon>Bacteria</taxon>
        <taxon>Bacillati</taxon>
        <taxon>Actinomycetota</taxon>
        <taxon>Actinomycetes</taxon>
        <taxon>Micromonosporales</taxon>
        <taxon>Micromonosporaceae</taxon>
        <taxon>Actinoplanes</taxon>
    </lineage>
</organism>
<keyword evidence="5" id="KW-1185">Reference proteome</keyword>
<dbReference type="InterPro" id="IPR019545">
    <property type="entry name" value="DM13_domain"/>
</dbReference>
<feature type="region of interest" description="Disordered" evidence="1">
    <location>
        <begin position="55"/>
        <end position="77"/>
    </location>
</feature>
<dbReference type="Proteomes" id="UP000681340">
    <property type="component" value="Unassembled WGS sequence"/>
</dbReference>
<proteinExistence type="predicted"/>
<reference evidence="4" key="1">
    <citation type="submission" date="2021-03" db="EMBL/GenBank/DDBJ databases">
        <title>Whole genome shotgun sequence of Actinoplanes auranticolor NBRC 12245.</title>
        <authorList>
            <person name="Komaki H."/>
            <person name="Tamura T."/>
        </authorList>
    </citation>
    <scope>NUCLEOTIDE SEQUENCE</scope>
    <source>
        <strain evidence="4">NBRC 12245</strain>
    </source>
</reference>
<evidence type="ECO:0000259" key="3">
    <source>
        <dbReference type="PROSITE" id="PS51549"/>
    </source>
</evidence>
<feature type="transmembrane region" description="Helical" evidence="2">
    <location>
        <begin position="12"/>
        <end position="29"/>
    </location>
</feature>
<keyword evidence="2" id="KW-0812">Transmembrane</keyword>
<dbReference type="RefSeq" id="WP_212993928.1">
    <property type="nucleotide sequence ID" value="NZ_BAABEA010000003.1"/>
</dbReference>
<name>A0A919SWV2_9ACTN</name>
<dbReference type="Pfam" id="PF10517">
    <property type="entry name" value="DM13"/>
    <property type="match status" value="1"/>
</dbReference>
<keyword evidence="2" id="KW-1133">Transmembrane helix</keyword>
<comment type="caution">
    <text evidence="4">The sequence shown here is derived from an EMBL/GenBank/DDBJ whole genome shotgun (WGS) entry which is preliminary data.</text>
</comment>
<dbReference type="EMBL" id="BOQL01000074">
    <property type="protein sequence ID" value="GIM78513.1"/>
    <property type="molecule type" value="Genomic_DNA"/>
</dbReference>
<feature type="domain" description="DM13" evidence="3">
    <location>
        <begin position="79"/>
        <end position="194"/>
    </location>
</feature>
<protein>
    <recommendedName>
        <fullName evidence="3">DM13 domain-containing protein</fullName>
    </recommendedName>
</protein>
<dbReference type="PROSITE" id="PS51549">
    <property type="entry name" value="DM13"/>
    <property type="match status" value="1"/>
</dbReference>
<evidence type="ECO:0000256" key="2">
    <source>
        <dbReference type="SAM" id="Phobius"/>
    </source>
</evidence>
<evidence type="ECO:0000256" key="1">
    <source>
        <dbReference type="SAM" id="MobiDB-lite"/>
    </source>
</evidence>
<evidence type="ECO:0000313" key="5">
    <source>
        <dbReference type="Proteomes" id="UP000681340"/>
    </source>
</evidence>
<evidence type="ECO:0000313" key="4">
    <source>
        <dbReference type="EMBL" id="GIM78513.1"/>
    </source>
</evidence>